<dbReference type="Proteomes" id="UP000015530">
    <property type="component" value="Unassembled WGS sequence"/>
</dbReference>
<feature type="compositionally biased region" description="Acidic residues" evidence="1">
    <location>
        <begin position="392"/>
        <end position="404"/>
    </location>
</feature>
<protein>
    <submittedName>
        <fullName evidence="3">SET domain-containing protein</fullName>
    </submittedName>
</protein>
<dbReference type="Gene3D" id="2.170.270.10">
    <property type="entry name" value="SET domain"/>
    <property type="match status" value="1"/>
</dbReference>
<feature type="compositionally biased region" description="Basic residues" evidence="1">
    <location>
        <begin position="230"/>
        <end position="239"/>
    </location>
</feature>
<dbReference type="Pfam" id="PF00856">
    <property type="entry name" value="SET"/>
    <property type="match status" value="1"/>
</dbReference>
<evidence type="ECO:0000256" key="1">
    <source>
        <dbReference type="SAM" id="MobiDB-lite"/>
    </source>
</evidence>
<feature type="compositionally biased region" description="Basic residues" evidence="1">
    <location>
        <begin position="68"/>
        <end position="79"/>
    </location>
</feature>
<dbReference type="STRING" id="1237896.T0LJ24"/>
<dbReference type="EMBL" id="AMYD01001791">
    <property type="protein sequence ID" value="EQB51576.1"/>
    <property type="molecule type" value="Genomic_DNA"/>
</dbReference>
<organism evidence="3 4">
    <name type="scientific">Colletotrichum gloeosporioides (strain Cg-14)</name>
    <name type="common">Anthracnose fungus</name>
    <name type="synonym">Glomerella cingulata</name>
    <dbReference type="NCBI Taxonomy" id="1237896"/>
    <lineage>
        <taxon>Eukaryota</taxon>
        <taxon>Fungi</taxon>
        <taxon>Dikarya</taxon>
        <taxon>Ascomycota</taxon>
        <taxon>Pezizomycotina</taxon>
        <taxon>Sordariomycetes</taxon>
        <taxon>Hypocreomycetidae</taxon>
        <taxon>Glomerellales</taxon>
        <taxon>Glomerellaceae</taxon>
        <taxon>Colletotrichum</taxon>
        <taxon>Colletotrichum gloeosporioides species complex</taxon>
    </lineage>
</organism>
<evidence type="ECO:0000313" key="4">
    <source>
        <dbReference type="Proteomes" id="UP000015530"/>
    </source>
</evidence>
<feature type="region of interest" description="Disordered" evidence="1">
    <location>
        <begin position="52"/>
        <end position="90"/>
    </location>
</feature>
<feature type="domain" description="SET" evidence="2">
    <location>
        <begin position="5"/>
        <end position="38"/>
    </location>
</feature>
<feature type="compositionally biased region" description="Acidic residues" evidence="1">
    <location>
        <begin position="139"/>
        <end position="155"/>
    </location>
</feature>
<feature type="compositionally biased region" description="Low complexity" evidence="1">
    <location>
        <begin position="201"/>
        <end position="211"/>
    </location>
</feature>
<dbReference type="SUPFAM" id="SSF82199">
    <property type="entry name" value="SET domain"/>
    <property type="match status" value="1"/>
</dbReference>
<dbReference type="InterPro" id="IPR046341">
    <property type="entry name" value="SET_dom_sf"/>
</dbReference>
<feature type="compositionally biased region" description="Basic residues" evidence="1">
    <location>
        <begin position="410"/>
        <end position="420"/>
    </location>
</feature>
<reference evidence="4" key="1">
    <citation type="journal article" date="2013" name="Mol. Plant Microbe Interact.">
        <title>Global aspects of pacC regulation of pathogenicity genes in Colletotrichum gloeosporioides as revealed by transcriptome analysis.</title>
        <authorList>
            <person name="Alkan N."/>
            <person name="Meng X."/>
            <person name="Friedlander G."/>
            <person name="Reuveni E."/>
            <person name="Sukno S."/>
            <person name="Sherman A."/>
            <person name="Thon M."/>
            <person name="Fluhr R."/>
            <person name="Prusky D."/>
        </authorList>
    </citation>
    <scope>NUCLEOTIDE SEQUENCE [LARGE SCALE GENOMIC DNA]</scope>
    <source>
        <strain evidence="4">Cg-14</strain>
    </source>
</reference>
<dbReference type="InterPro" id="IPR001214">
    <property type="entry name" value="SET_dom"/>
</dbReference>
<comment type="caution">
    <text evidence="3">The sequence shown here is derived from an EMBL/GenBank/DDBJ whole genome shotgun (WGS) entry which is preliminary data.</text>
</comment>
<feature type="region of interest" description="Disordered" evidence="1">
    <location>
        <begin position="128"/>
        <end position="429"/>
    </location>
</feature>
<evidence type="ECO:0000259" key="2">
    <source>
        <dbReference type="Pfam" id="PF00856"/>
    </source>
</evidence>
<gene>
    <name evidence="3" type="ORF">CGLO_08869</name>
</gene>
<accession>T0LJ24</accession>
<evidence type="ECO:0000313" key="3">
    <source>
        <dbReference type="EMBL" id="EQB51576.1"/>
    </source>
</evidence>
<sequence length="429" mass="47428">MRAANVQPGILYVNGEYRIRFSATRSIKAGEELFFNYGENFPNLTKKMIKEKADNEDGEVGGEEKAAPVKRGRGGRRRTEKAAVKQTTQKFAKAKIAKGVRTGARKEAPKLTADDYEALADFEVVSGPGRKRKRAVRSDDEEEEYHPSLESEDAQDASKRSIPAQRKHRRMKSKNLHTDSEADDSTQTSPRIKLGRGRGRSGASRTASRARSVVKTQAAAGKSEAGSPVQKKRRGRPPKNPRPTNPAENDEAYMGDVKNEIHASFTASSRSQEVEGDTISVGLDPPRSARGRKLATRGLSPEIHHMDVDEELDVNATPSRSRGRKRNDANTITARGPSRSRRASTSQARLALIDTDDDVVVRAPGSQRKGRLAPFFEVNDSESSYQNNGVEFESEDDDDDDDIVDPSLRRAARARKKPARFRVSDDDES</sequence>
<dbReference type="AlphaFoldDB" id="T0LJ24"/>
<dbReference type="OrthoDB" id="6141102at2759"/>
<feature type="compositionally biased region" description="Basic residues" evidence="1">
    <location>
        <begin position="165"/>
        <end position="175"/>
    </location>
</feature>
<proteinExistence type="predicted"/>
<dbReference type="HOGENOM" id="CLU_639359_0_0_1"/>
<name>T0LJ24_COLGC</name>